<dbReference type="KEGG" id="xap:XA3_15010"/>
<dbReference type="InterPro" id="IPR028098">
    <property type="entry name" value="Glyco_trans_4-like_N"/>
</dbReference>
<evidence type="ECO:0000259" key="1">
    <source>
        <dbReference type="Pfam" id="PF00534"/>
    </source>
</evidence>
<evidence type="ECO:0000313" key="4">
    <source>
        <dbReference type="Proteomes" id="UP001321861"/>
    </source>
</evidence>
<dbReference type="GO" id="GO:0016757">
    <property type="term" value="F:glycosyltransferase activity"/>
    <property type="evidence" value="ECO:0007669"/>
    <property type="project" value="InterPro"/>
</dbReference>
<dbReference type="Pfam" id="PF00534">
    <property type="entry name" value="Glycos_transf_1"/>
    <property type="match status" value="1"/>
</dbReference>
<feature type="domain" description="Glycosyl transferase family 1" evidence="1">
    <location>
        <begin position="151"/>
        <end position="300"/>
    </location>
</feature>
<dbReference type="InterPro" id="IPR050194">
    <property type="entry name" value="Glycosyltransferase_grp1"/>
</dbReference>
<reference evidence="3 4" key="1">
    <citation type="journal article" date="2023" name="Microbiol. Spectr.">
        <title>Symbiosis of Carpenter Bees with Uncharacterized Lactic Acid Bacteria Showing NAD Auxotrophy.</title>
        <authorList>
            <person name="Kawasaki S."/>
            <person name="Ozawa K."/>
            <person name="Mori T."/>
            <person name="Yamamoto A."/>
            <person name="Ito M."/>
            <person name="Ohkuma M."/>
            <person name="Sakamoto M."/>
            <person name="Matsutani M."/>
        </authorList>
    </citation>
    <scope>NUCLEOTIDE SEQUENCE [LARGE SCALE GENOMIC DNA]</scope>
    <source>
        <strain evidence="3 4">XA3</strain>
    </source>
</reference>
<gene>
    <name evidence="3" type="ORF">XA3_15010</name>
</gene>
<name>A0AAU9D9M1_9LACO</name>
<keyword evidence="4" id="KW-1185">Reference proteome</keyword>
<evidence type="ECO:0000313" key="3">
    <source>
        <dbReference type="EMBL" id="BDR59060.1"/>
    </source>
</evidence>
<dbReference type="PANTHER" id="PTHR45947">
    <property type="entry name" value="SULFOQUINOVOSYL TRANSFERASE SQD2"/>
    <property type="match status" value="1"/>
</dbReference>
<evidence type="ECO:0000259" key="2">
    <source>
        <dbReference type="Pfam" id="PF13439"/>
    </source>
</evidence>
<keyword evidence="3" id="KW-0808">Transferase</keyword>
<sequence length="333" mass="38034">MKVCLYFENANLIAKSGIGSALRHQREALELAHVDYTLNPNDSYDILHINTIGIKSKEIIHKARREGKPVIYHAHSTEEDIRNSYFGSNAVAPILKKWLINLYSSADYILTPTPYSKSLLLDYGIKVPITPISNGIRINDYQKDQAKINKFREYFKLSPEDKTIICVALPFKRKGILDFVEVAKQFPQYKFIWFGDTFKYLLTHDIQETIKRDHPDNVIFPGFINGDVLTGAYTGCDLFFFPSNEETEGIVVLEALASHSKTLLRDIPVYDPWLSDGVNCYKGKNNEDFNLKIEQIMNNQIPDLTDAGFEVAQERDLASIGQKLKSIYEEVLK</sequence>
<dbReference type="PANTHER" id="PTHR45947:SF3">
    <property type="entry name" value="SULFOQUINOVOSYL TRANSFERASE SQD2"/>
    <property type="match status" value="1"/>
</dbReference>
<dbReference type="AlphaFoldDB" id="A0AAU9D9M1"/>
<accession>A0AAU9D9M1</accession>
<dbReference type="Pfam" id="PF13439">
    <property type="entry name" value="Glyco_transf_4"/>
    <property type="match status" value="1"/>
</dbReference>
<dbReference type="EMBL" id="AP026802">
    <property type="protein sequence ID" value="BDR59060.1"/>
    <property type="molecule type" value="Genomic_DNA"/>
</dbReference>
<dbReference type="SUPFAM" id="SSF53756">
    <property type="entry name" value="UDP-Glycosyltransferase/glycogen phosphorylase"/>
    <property type="match status" value="1"/>
</dbReference>
<proteinExistence type="predicted"/>
<protein>
    <submittedName>
        <fullName evidence="3">Glycosyl transferase</fullName>
    </submittedName>
</protein>
<feature type="domain" description="Glycosyltransferase subfamily 4-like N-terminal" evidence="2">
    <location>
        <begin position="43"/>
        <end position="137"/>
    </location>
</feature>
<organism evidence="3 4">
    <name type="scientific">Xylocopilactobacillus apicola</name>
    <dbReference type="NCBI Taxonomy" id="2932184"/>
    <lineage>
        <taxon>Bacteria</taxon>
        <taxon>Bacillati</taxon>
        <taxon>Bacillota</taxon>
        <taxon>Bacilli</taxon>
        <taxon>Lactobacillales</taxon>
        <taxon>Lactobacillaceae</taxon>
        <taxon>Xylocopilactobacillus</taxon>
    </lineage>
</organism>
<dbReference type="InterPro" id="IPR001296">
    <property type="entry name" value="Glyco_trans_1"/>
</dbReference>
<dbReference type="Proteomes" id="UP001321861">
    <property type="component" value="Chromosome"/>
</dbReference>
<dbReference type="RefSeq" id="WP_317634872.1">
    <property type="nucleotide sequence ID" value="NZ_AP026802.1"/>
</dbReference>
<dbReference type="Gene3D" id="3.40.50.2000">
    <property type="entry name" value="Glycogen Phosphorylase B"/>
    <property type="match status" value="2"/>
</dbReference>